<sequence>MIQIEKITGELAQTLCQTITKNLPEYFGLPEANEHYAIGVETRVNFAAKKKDDFIGLISIDFPYSNNANIYWMAVRRDFHRQGIGRYLIDAACHFAKMQGAMTITVETLSPSESEENYLKTYQFYQSVGFNALFDLKPKGYEWNMVYMIKELQHLITNQHEMVIKSLELIDIPILVDAFQKANWQKPASLFETYYQEQQHSERVIWLAYFQDQIAGYVTLKWMSHYEPFAHQKIPEIMDLNVLPSFRKQGVGSALLKVAEEKAALYHDVVGLGVGLYAGFDGGYGQAQQLYVKRGYYPDGLGVTYGYKQTVPGEVYPLDDDLILWFTKKLK</sequence>
<dbReference type="InterPro" id="IPR016181">
    <property type="entry name" value="Acyl_CoA_acyltransferase"/>
</dbReference>
<dbReference type="Pfam" id="PF13508">
    <property type="entry name" value="Acetyltransf_7"/>
    <property type="match status" value="1"/>
</dbReference>
<dbReference type="InterPro" id="IPR000182">
    <property type="entry name" value="GNAT_dom"/>
</dbReference>
<dbReference type="OrthoDB" id="9803772at2"/>
<dbReference type="EMBL" id="LNXX01000043">
    <property type="protein sequence ID" value="KTC83174.1"/>
    <property type="molecule type" value="Genomic_DNA"/>
</dbReference>
<protein>
    <submittedName>
        <fullName evidence="5">Acyl-CoA N-acyltransferase</fullName>
    </submittedName>
    <submittedName>
        <fullName evidence="4">GNAT family acetyltransferase</fullName>
    </submittedName>
</protein>
<dbReference type="Proteomes" id="UP000054854">
    <property type="component" value="Unassembled WGS sequence"/>
</dbReference>
<feature type="domain" description="N-acetyltransferase" evidence="3">
    <location>
        <begin position="2"/>
        <end position="153"/>
    </location>
</feature>
<dbReference type="CDD" id="cd04301">
    <property type="entry name" value="NAT_SF"/>
    <property type="match status" value="2"/>
</dbReference>
<evidence type="ECO:0000313" key="7">
    <source>
        <dbReference type="Proteomes" id="UP000255316"/>
    </source>
</evidence>
<dbReference type="Pfam" id="PF00583">
    <property type="entry name" value="Acetyltransf_1"/>
    <property type="match status" value="1"/>
</dbReference>
<name>A0A378IUL9_9GAMM</name>
<keyword evidence="2 5" id="KW-0012">Acyltransferase</keyword>
<feature type="domain" description="N-acetyltransferase" evidence="3">
    <location>
        <begin position="162"/>
        <end position="329"/>
    </location>
</feature>
<dbReference type="EMBL" id="UGNX01000001">
    <property type="protein sequence ID" value="STX35694.1"/>
    <property type="molecule type" value="Genomic_DNA"/>
</dbReference>
<dbReference type="GO" id="GO:0016747">
    <property type="term" value="F:acyltransferase activity, transferring groups other than amino-acyl groups"/>
    <property type="evidence" value="ECO:0007669"/>
    <property type="project" value="InterPro"/>
</dbReference>
<evidence type="ECO:0000313" key="4">
    <source>
        <dbReference type="EMBL" id="KTC83174.1"/>
    </source>
</evidence>
<evidence type="ECO:0000313" key="5">
    <source>
        <dbReference type="EMBL" id="STX35694.1"/>
    </source>
</evidence>
<dbReference type="AlphaFoldDB" id="A0A378IUL9"/>
<evidence type="ECO:0000256" key="1">
    <source>
        <dbReference type="ARBA" id="ARBA00022679"/>
    </source>
</evidence>
<dbReference type="STRING" id="28085.Lcin_2546"/>
<reference evidence="4 6" key="1">
    <citation type="submission" date="2015-11" db="EMBL/GenBank/DDBJ databases">
        <title>Genomic analysis of 38 Legionella species identifies large and diverse effector repertoires.</title>
        <authorList>
            <person name="Burstein D."/>
            <person name="Amaro F."/>
            <person name="Zusman T."/>
            <person name="Lifshitz Z."/>
            <person name="Cohen O."/>
            <person name="Gilbert J.A."/>
            <person name="Pupko T."/>
            <person name="Shuman H.A."/>
            <person name="Segal G."/>
        </authorList>
    </citation>
    <scope>NUCLEOTIDE SEQUENCE [LARGE SCALE GENOMIC DNA]</scope>
    <source>
        <strain evidence="4 6">CDC#72-OH-14</strain>
    </source>
</reference>
<dbReference type="InterPro" id="IPR050832">
    <property type="entry name" value="Bact_Acetyltransf"/>
</dbReference>
<proteinExistence type="predicted"/>
<dbReference type="SUPFAM" id="SSF55729">
    <property type="entry name" value="Acyl-CoA N-acyltransferases (Nat)"/>
    <property type="match status" value="2"/>
</dbReference>
<dbReference type="Proteomes" id="UP000255316">
    <property type="component" value="Unassembled WGS sequence"/>
</dbReference>
<dbReference type="PANTHER" id="PTHR43877">
    <property type="entry name" value="AMINOALKYLPHOSPHONATE N-ACETYLTRANSFERASE-RELATED-RELATED"/>
    <property type="match status" value="1"/>
</dbReference>
<evidence type="ECO:0000313" key="6">
    <source>
        <dbReference type="Proteomes" id="UP000054854"/>
    </source>
</evidence>
<organism evidence="5 7">
    <name type="scientific">Legionella cincinnatiensis</name>
    <dbReference type="NCBI Taxonomy" id="28085"/>
    <lineage>
        <taxon>Bacteria</taxon>
        <taxon>Pseudomonadati</taxon>
        <taxon>Pseudomonadota</taxon>
        <taxon>Gammaproteobacteria</taxon>
        <taxon>Legionellales</taxon>
        <taxon>Legionellaceae</taxon>
        <taxon>Legionella</taxon>
    </lineage>
</organism>
<gene>
    <name evidence="4" type="ORF">Lcin_2546</name>
    <name evidence="5" type="ORF">NCTC12438_02322</name>
</gene>
<keyword evidence="6" id="KW-1185">Reference proteome</keyword>
<evidence type="ECO:0000259" key="3">
    <source>
        <dbReference type="PROSITE" id="PS51186"/>
    </source>
</evidence>
<accession>A0A378IUL9</accession>
<dbReference type="PROSITE" id="PS51186">
    <property type="entry name" value="GNAT"/>
    <property type="match status" value="2"/>
</dbReference>
<keyword evidence="1 5" id="KW-0808">Transferase</keyword>
<evidence type="ECO:0000256" key="2">
    <source>
        <dbReference type="ARBA" id="ARBA00023315"/>
    </source>
</evidence>
<dbReference type="Gene3D" id="3.40.630.30">
    <property type="match status" value="2"/>
</dbReference>
<reference evidence="5 7" key="2">
    <citation type="submission" date="2018-06" db="EMBL/GenBank/DDBJ databases">
        <authorList>
            <consortium name="Pathogen Informatics"/>
            <person name="Doyle S."/>
        </authorList>
    </citation>
    <scope>NUCLEOTIDE SEQUENCE [LARGE SCALE GENOMIC DNA]</scope>
    <source>
        <strain evidence="5 7">NCTC12438</strain>
    </source>
</reference>